<comment type="caution">
    <text evidence="2">The sequence shown here is derived from an EMBL/GenBank/DDBJ whole genome shotgun (WGS) entry which is preliminary data.</text>
</comment>
<gene>
    <name evidence="2" type="ORF">GCWU000324_01311</name>
</gene>
<dbReference type="Proteomes" id="UP000003009">
    <property type="component" value="Unassembled WGS sequence"/>
</dbReference>
<dbReference type="EMBL" id="ACJW02000002">
    <property type="protein sequence ID" value="EEP69397.1"/>
    <property type="molecule type" value="Genomic_DNA"/>
</dbReference>
<organism evidence="2 3">
    <name type="scientific">Kingella oralis ATCC 51147</name>
    <dbReference type="NCBI Taxonomy" id="629741"/>
    <lineage>
        <taxon>Bacteria</taxon>
        <taxon>Pseudomonadati</taxon>
        <taxon>Pseudomonadota</taxon>
        <taxon>Betaproteobacteria</taxon>
        <taxon>Neisseriales</taxon>
        <taxon>Neisseriaceae</taxon>
        <taxon>Kingella</taxon>
    </lineage>
</organism>
<feature type="transmembrane region" description="Helical" evidence="1">
    <location>
        <begin position="21"/>
        <end position="41"/>
    </location>
</feature>
<dbReference type="HOGENOM" id="CLU_2649617_0_0_4"/>
<keyword evidence="1" id="KW-0812">Transmembrane</keyword>
<protein>
    <submittedName>
        <fullName evidence="2">Uncharacterized protein</fullName>
    </submittedName>
</protein>
<evidence type="ECO:0000313" key="3">
    <source>
        <dbReference type="Proteomes" id="UP000003009"/>
    </source>
</evidence>
<evidence type="ECO:0000256" key="1">
    <source>
        <dbReference type="SAM" id="Phobius"/>
    </source>
</evidence>
<keyword evidence="3" id="KW-1185">Reference proteome</keyword>
<keyword evidence="1" id="KW-0472">Membrane</keyword>
<accession>C4GGP2</accession>
<reference evidence="2" key="1">
    <citation type="submission" date="2009-04" db="EMBL/GenBank/DDBJ databases">
        <authorList>
            <person name="Weinstock G."/>
            <person name="Sodergren E."/>
            <person name="Clifton S."/>
            <person name="Fulton L."/>
            <person name="Fulton B."/>
            <person name="Courtney L."/>
            <person name="Fronick C."/>
            <person name="Harrison M."/>
            <person name="Strong C."/>
            <person name="Farmer C."/>
            <person name="Delahaunty K."/>
            <person name="Markovic C."/>
            <person name="Hall O."/>
            <person name="Minx P."/>
            <person name="Tomlinson C."/>
            <person name="Mitreva M."/>
            <person name="Nelson J."/>
            <person name="Hou S."/>
            <person name="Wollam A."/>
            <person name="Pepin K.H."/>
            <person name="Johnson M."/>
            <person name="Bhonagiri V."/>
            <person name="Nash W.E."/>
            <person name="Warren W."/>
            <person name="Chinwalla A."/>
            <person name="Mardis E.R."/>
            <person name="Wilson R.K."/>
        </authorList>
    </citation>
    <scope>NUCLEOTIDE SEQUENCE [LARGE SCALE GENOMIC DNA]</scope>
    <source>
        <strain evidence="2">ATCC 51147</strain>
    </source>
</reference>
<name>C4GGP2_9NEIS</name>
<sequence>MKRLRGQRIRQPENLMGGSGWNFMLYVCGWSGWLAIIWCLTVDVGRKWLLCGSLGFRLPLLPNARSKNKALRVRNW</sequence>
<keyword evidence="1" id="KW-1133">Transmembrane helix</keyword>
<proteinExistence type="predicted"/>
<dbReference type="AlphaFoldDB" id="C4GGP2"/>
<evidence type="ECO:0000313" key="2">
    <source>
        <dbReference type="EMBL" id="EEP69397.1"/>
    </source>
</evidence>